<feature type="domain" description="OmpR/PhoB-type" evidence="11">
    <location>
        <begin position="131"/>
        <end position="226"/>
    </location>
</feature>
<dbReference type="InterPro" id="IPR016032">
    <property type="entry name" value="Sig_transdc_resp-reg_C-effctor"/>
</dbReference>
<keyword evidence="6" id="KW-0804">Transcription</keyword>
<feature type="domain" description="Response regulatory" evidence="10">
    <location>
        <begin position="4"/>
        <end position="116"/>
    </location>
</feature>
<dbReference type="CDD" id="cd17574">
    <property type="entry name" value="REC_OmpR"/>
    <property type="match status" value="1"/>
</dbReference>
<dbReference type="PANTHER" id="PTHR48111">
    <property type="entry name" value="REGULATOR OF RPOS"/>
    <property type="match status" value="1"/>
</dbReference>
<dbReference type="GO" id="GO:0000976">
    <property type="term" value="F:transcription cis-regulatory region binding"/>
    <property type="evidence" value="ECO:0007669"/>
    <property type="project" value="TreeGrafter"/>
</dbReference>
<dbReference type="Pfam" id="PF00486">
    <property type="entry name" value="Trans_reg_C"/>
    <property type="match status" value="1"/>
</dbReference>
<dbReference type="Gene3D" id="3.40.50.2300">
    <property type="match status" value="1"/>
</dbReference>
<dbReference type="Gene3D" id="1.10.10.10">
    <property type="entry name" value="Winged helix-like DNA-binding domain superfamily/Winged helix DNA-binding domain"/>
    <property type="match status" value="1"/>
</dbReference>
<dbReference type="InterPro" id="IPR001789">
    <property type="entry name" value="Sig_transdc_resp-reg_receiver"/>
</dbReference>
<comment type="caution">
    <text evidence="12">The sequence shown here is derived from an EMBL/GenBank/DDBJ whole genome shotgun (WGS) entry which is preliminary data.</text>
</comment>
<dbReference type="GO" id="GO:0032993">
    <property type="term" value="C:protein-DNA complex"/>
    <property type="evidence" value="ECO:0007669"/>
    <property type="project" value="TreeGrafter"/>
</dbReference>
<evidence type="ECO:0000259" key="11">
    <source>
        <dbReference type="PROSITE" id="PS51755"/>
    </source>
</evidence>
<keyword evidence="3" id="KW-0902">Two-component regulatory system</keyword>
<evidence type="ECO:0000313" key="12">
    <source>
        <dbReference type="EMBL" id="MDC4239743.1"/>
    </source>
</evidence>
<feature type="DNA-binding region" description="OmpR/PhoB-type" evidence="9">
    <location>
        <begin position="131"/>
        <end position="226"/>
    </location>
</feature>
<dbReference type="EMBL" id="JAMRYU010000005">
    <property type="protein sequence ID" value="MDC4239743.1"/>
    <property type="molecule type" value="Genomic_DNA"/>
</dbReference>
<evidence type="ECO:0000256" key="1">
    <source>
        <dbReference type="ARBA" id="ARBA00018672"/>
    </source>
</evidence>
<evidence type="ECO:0000256" key="2">
    <source>
        <dbReference type="ARBA" id="ARBA00022553"/>
    </source>
</evidence>
<reference evidence="12" key="1">
    <citation type="submission" date="2022-05" db="EMBL/GenBank/DDBJ databases">
        <title>Draft genome sequence of Clostridium tertium strain CP3 isolated from Peru.</title>
        <authorList>
            <person name="Hurtado R."/>
            <person name="Lima L."/>
            <person name="Sousa T."/>
            <person name="Jaiswal A.K."/>
            <person name="Tiwari S."/>
            <person name="Maturrano L."/>
            <person name="Brenig B."/>
            <person name="Azevedo V."/>
        </authorList>
    </citation>
    <scope>NUCLEOTIDE SEQUENCE</scope>
    <source>
        <strain evidence="12">CP3</strain>
    </source>
</reference>
<dbReference type="GO" id="GO:0006355">
    <property type="term" value="P:regulation of DNA-templated transcription"/>
    <property type="evidence" value="ECO:0007669"/>
    <property type="project" value="InterPro"/>
</dbReference>
<dbReference type="FunFam" id="1.10.10.10:FF:000018">
    <property type="entry name" value="DNA-binding response regulator ResD"/>
    <property type="match status" value="1"/>
</dbReference>
<dbReference type="SUPFAM" id="SSF52172">
    <property type="entry name" value="CheY-like"/>
    <property type="match status" value="1"/>
</dbReference>
<dbReference type="RefSeq" id="WP_272470154.1">
    <property type="nucleotide sequence ID" value="NZ_JAMRYU010000005.1"/>
</dbReference>
<keyword evidence="13" id="KW-1185">Reference proteome</keyword>
<dbReference type="SMART" id="SM00448">
    <property type="entry name" value="REC"/>
    <property type="match status" value="1"/>
</dbReference>
<gene>
    <name evidence="12" type="ORF">NE398_06150</name>
</gene>
<evidence type="ECO:0000256" key="6">
    <source>
        <dbReference type="ARBA" id="ARBA00023163"/>
    </source>
</evidence>
<sequence length="233" mass="27293">MRESILIIEDDRDISEILRFALMKEGYKVKVNPNGLEVKDEIKNFNPDLILLDIMLNDTDGFSVCRNISGYKIPIIMLIARVDIMDKILGLELGEDDYITKPFDIREVITRVRVAIRRREEMKKLITSKEQEEILVDNIVINEACRSVHVNNEEIQLKPKEFELLIFLCKNTNKVYSRNQLLDLVWGYDFLGDTRTVDVHITRLRKKLKDNFNIETIFGVGYMLKEKDINNKV</sequence>
<dbReference type="PANTHER" id="PTHR48111:SF40">
    <property type="entry name" value="PHOSPHATE REGULON TRANSCRIPTIONAL REGULATORY PROTEIN PHOB"/>
    <property type="match status" value="1"/>
</dbReference>
<dbReference type="InterPro" id="IPR001867">
    <property type="entry name" value="OmpR/PhoB-type_DNA-bd"/>
</dbReference>
<keyword evidence="5 9" id="KW-0238">DNA-binding</keyword>
<dbReference type="SUPFAM" id="SSF46894">
    <property type="entry name" value="C-terminal effector domain of the bipartite response regulators"/>
    <property type="match status" value="1"/>
</dbReference>
<evidence type="ECO:0000313" key="13">
    <source>
        <dbReference type="Proteomes" id="UP001141183"/>
    </source>
</evidence>
<dbReference type="GO" id="GO:0005829">
    <property type="term" value="C:cytosol"/>
    <property type="evidence" value="ECO:0007669"/>
    <property type="project" value="TreeGrafter"/>
</dbReference>
<dbReference type="Proteomes" id="UP001141183">
    <property type="component" value="Unassembled WGS sequence"/>
</dbReference>
<proteinExistence type="predicted"/>
<dbReference type="CDD" id="cd00383">
    <property type="entry name" value="trans_reg_C"/>
    <property type="match status" value="1"/>
</dbReference>
<evidence type="ECO:0000256" key="7">
    <source>
        <dbReference type="ARBA" id="ARBA00024867"/>
    </source>
</evidence>
<dbReference type="AlphaFoldDB" id="A0A9X3XIS7"/>
<evidence type="ECO:0000256" key="4">
    <source>
        <dbReference type="ARBA" id="ARBA00023015"/>
    </source>
</evidence>
<dbReference type="Gene3D" id="6.10.250.690">
    <property type="match status" value="1"/>
</dbReference>
<evidence type="ECO:0000256" key="9">
    <source>
        <dbReference type="PROSITE-ProRule" id="PRU01091"/>
    </source>
</evidence>
<protein>
    <recommendedName>
        <fullName evidence="1">Stage 0 sporulation protein A homolog</fullName>
    </recommendedName>
</protein>
<dbReference type="PROSITE" id="PS51755">
    <property type="entry name" value="OMPR_PHOB"/>
    <property type="match status" value="1"/>
</dbReference>
<comment type="function">
    <text evidence="7">May play the central regulatory role in sporulation. It may be an element of the effector pathway responsible for the activation of sporulation genes in response to nutritional stress. Spo0A may act in concert with spo0H (a sigma factor) to control the expression of some genes that are critical to the sporulation process.</text>
</comment>
<dbReference type="Pfam" id="PF00072">
    <property type="entry name" value="Response_reg"/>
    <property type="match status" value="1"/>
</dbReference>
<dbReference type="SMART" id="SM00862">
    <property type="entry name" value="Trans_reg_C"/>
    <property type="match status" value="1"/>
</dbReference>
<evidence type="ECO:0000256" key="8">
    <source>
        <dbReference type="PROSITE-ProRule" id="PRU00169"/>
    </source>
</evidence>
<feature type="modified residue" description="4-aspartylphosphate" evidence="8">
    <location>
        <position position="53"/>
    </location>
</feature>
<evidence type="ECO:0000259" key="10">
    <source>
        <dbReference type="PROSITE" id="PS50110"/>
    </source>
</evidence>
<dbReference type="GO" id="GO:0000156">
    <property type="term" value="F:phosphorelay response regulator activity"/>
    <property type="evidence" value="ECO:0007669"/>
    <property type="project" value="TreeGrafter"/>
</dbReference>
<keyword evidence="4" id="KW-0805">Transcription regulation</keyword>
<dbReference type="InterPro" id="IPR011006">
    <property type="entry name" value="CheY-like_superfamily"/>
</dbReference>
<accession>A0A9X3XIS7</accession>
<evidence type="ECO:0000256" key="5">
    <source>
        <dbReference type="ARBA" id="ARBA00023125"/>
    </source>
</evidence>
<organism evidence="12 13">
    <name type="scientific">Clostridium tertium</name>
    <dbReference type="NCBI Taxonomy" id="1559"/>
    <lineage>
        <taxon>Bacteria</taxon>
        <taxon>Bacillati</taxon>
        <taxon>Bacillota</taxon>
        <taxon>Clostridia</taxon>
        <taxon>Eubacteriales</taxon>
        <taxon>Clostridiaceae</taxon>
        <taxon>Clostridium</taxon>
    </lineage>
</organism>
<name>A0A9X3XIS7_9CLOT</name>
<evidence type="ECO:0000256" key="3">
    <source>
        <dbReference type="ARBA" id="ARBA00023012"/>
    </source>
</evidence>
<dbReference type="InterPro" id="IPR036388">
    <property type="entry name" value="WH-like_DNA-bd_sf"/>
</dbReference>
<dbReference type="PROSITE" id="PS50110">
    <property type="entry name" value="RESPONSE_REGULATORY"/>
    <property type="match status" value="1"/>
</dbReference>
<dbReference type="InterPro" id="IPR039420">
    <property type="entry name" value="WalR-like"/>
</dbReference>
<keyword evidence="2 8" id="KW-0597">Phosphoprotein</keyword>